<dbReference type="RefSeq" id="WP_107719999.1">
    <property type="nucleotide sequence ID" value="NZ_CP028475.1"/>
</dbReference>
<proteinExistence type="predicted"/>
<evidence type="ECO:0000313" key="2">
    <source>
        <dbReference type="EMBL" id="AVW91557.1"/>
    </source>
</evidence>
<organism evidence="2 3">
    <name type="scientific">Celeribacter baekdonensis</name>
    <dbReference type="NCBI Taxonomy" id="875171"/>
    <lineage>
        <taxon>Bacteria</taxon>
        <taxon>Pseudomonadati</taxon>
        <taxon>Pseudomonadota</taxon>
        <taxon>Alphaproteobacteria</taxon>
        <taxon>Rhodobacterales</taxon>
        <taxon>Roseobacteraceae</taxon>
        <taxon>Celeribacter</taxon>
    </lineage>
</organism>
<feature type="region of interest" description="Disordered" evidence="1">
    <location>
        <begin position="230"/>
        <end position="250"/>
    </location>
</feature>
<name>A0A2R4M380_9RHOB</name>
<dbReference type="EMBL" id="CP028475">
    <property type="protein sequence ID" value="AVW91557.1"/>
    <property type="molecule type" value="Genomic_DNA"/>
</dbReference>
<sequence>MDIKIGDHKFSFMPLTYDVPDRDLNLFLEQQDKRVIQKWYCDGTPSAPSPLIQKFKAETNLLLYAPLDPGVSPIDFDYKPSLRQKKEVARMHARIIKGTGLIDRTLLNALLQKVFGGAEVVIPWADIFAKFGTGHSVQVVSRVVYRRFAMMDLKSKEGRVILSVPIGGRHFVLKTAECTEDGPRLLTQFGVWSDATFEGPFTLPDTESARALRQEWSKWRKSEIKKQQKALKKETERLKEEEKALKEEGE</sequence>
<evidence type="ECO:0000256" key="1">
    <source>
        <dbReference type="SAM" id="MobiDB-lite"/>
    </source>
</evidence>
<gene>
    <name evidence="2" type="ORF">DA792_11080</name>
</gene>
<accession>A0A2R4M380</accession>
<reference evidence="2 3" key="1">
    <citation type="submission" date="2018-03" db="EMBL/GenBank/DDBJ databases">
        <title>The Complete Genome of Celeribacter baekdonensis strain LH4, a Thiosulfate-Oxidizing Alphaproteobacterium Isolated from Gulf of Mexico Continental Slope Sediments.</title>
        <authorList>
            <person name="Flood B.E."/>
            <person name="Bailey J.V."/>
            <person name="Leprich D."/>
        </authorList>
    </citation>
    <scope>NUCLEOTIDE SEQUENCE [LARGE SCALE GENOMIC DNA]</scope>
    <source>
        <strain evidence="2 3">LH4</strain>
    </source>
</reference>
<dbReference type="KEGG" id="cbak:DA792_11080"/>
<protein>
    <submittedName>
        <fullName evidence="2">Uncharacterized protein</fullName>
    </submittedName>
</protein>
<dbReference type="AlphaFoldDB" id="A0A2R4M380"/>
<evidence type="ECO:0000313" key="3">
    <source>
        <dbReference type="Proteomes" id="UP000241447"/>
    </source>
</evidence>
<dbReference type="Proteomes" id="UP000241447">
    <property type="component" value="Chromosome"/>
</dbReference>